<dbReference type="InterPro" id="IPR047854">
    <property type="entry name" value="RFC_lid"/>
</dbReference>
<keyword evidence="12" id="KW-1185">Reference proteome</keyword>
<dbReference type="STRING" id="101127.A0A1X2GAD3"/>
<comment type="caution">
    <text evidence="11">The sequence shown here is derived from an EMBL/GenBank/DDBJ whole genome shotgun (WGS) entry which is preliminary data.</text>
</comment>
<feature type="compositionally biased region" description="Basic and acidic residues" evidence="9">
    <location>
        <begin position="112"/>
        <end position="128"/>
    </location>
</feature>
<dbReference type="PANTHER" id="PTHR23389">
    <property type="entry name" value="CHROMOSOME TRANSMISSION FIDELITY FACTOR 18"/>
    <property type="match status" value="1"/>
</dbReference>
<keyword evidence="5 8" id="KW-0547">Nucleotide-binding</keyword>
<dbReference type="FunFam" id="3.40.50.10190:FF:000001">
    <property type="entry name" value="Replication factor C subunit 1"/>
    <property type="match status" value="1"/>
</dbReference>
<dbReference type="FunFam" id="3.40.50.300:FF:000395">
    <property type="entry name" value="Replication factor C subunit 1"/>
    <property type="match status" value="1"/>
</dbReference>
<feature type="region of interest" description="Disordered" evidence="9">
    <location>
        <begin position="1"/>
        <end position="147"/>
    </location>
</feature>
<dbReference type="GO" id="GO:0003677">
    <property type="term" value="F:DNA binding"/>
    <property type="evidence" value="ECO:0007669"/>
    <property type="project" value="InterPro"/>
</dbReference>
<keyword evidence="7 8" id="KW-0539">Nucleus</keyword>
<dbReference type="InterPro" id="IPR003593">
    <property type="entry name" value="AAA+_ATPase"/>
</dbReference>
<dbReference type="PROSITE" id="PS50172">
    <property type="entry name" value="BRCT"/>
    <property type="match status" value="1"/>
</dbReference>
<evidence type="ECO:0000256" key="8">
    <source>
        <dbReference type="PIRNR" id="PIRNR036578"/>
    </source>
</evidence>
<dbReference type="Gene3D" id="3.40.50.10190">
    <property type="entry name" value="BRCT domain"/>
    <property type="match status" value="1"/>
</dbReference>
<comment type="similarity">
    <text evidence="2 8">Belongs to the activator 1 large subunit family.</text>
</comment>
<evidence type="ECO:0000259" key="10">
    <source>
        <dbReference type="PROSITE" id="PS50172"/>
    </source>
</evidence>
<dbReference type="PIRSF" id="PIRSF036578">
    <property type="entry name" value="RFC1"/>
    <property type="match status" value="1"/>
</dbReference>
<dbReference type="InterPro" id="IPR001357">
    <property type="entry name" value="BRCT_dom"/>
</dbReference>
<reference evidence="11 12" key="1">
    <citation type="submission" date="2016-07" db="EMBL/GenBank/DDBJ databases">
        <title>Pervasive Adenine N6-methylation of Active Genes in Fungi.</title>
        <authorList>
            <consortium name="DOE Joint Genome Institute"/>
            <person name="Mondo S.J."/>
            <person name="Dannebaum R.O."/>
            <person name="Kuo R.C."/>
            <person name="Labutti K."/>
            <person name="Haridas S."/>
            <person name="Kuo A."/>
            <person name="Salamov A."/>
            <person name="Ahrendt S.R."/>
            <person name="Lipzen A."/>
            <person name="Sullivan W."/>
            <person name="Andreopoulos W.B."/>
            <person name="Clum A."/>
            <person name="Lindquist E."/>
            <person name="Daum C."/>
            <person name="Ramamoorthy G.K."/>
            <person name="Gryganskyi A."/>
            <person name="Culley D."/>
            <person name="Magnuson J.K."/>
            <person name="James T.Y."/>
            <person name="O'Malley M.A."/>
            <person name="Stajich J.E."/>
            <person name="Spatafora J.W."/>
            <person name="Visel A."/>
            <person name="Grigoriev I.V."/>
        </authorList>
    </citation>
    <scope>NUCLEOTIDE SEQUENCE [LARGE SCALE GENOMIC DNA]</scope>
    <source>
        <strain evidence="11 12">NRRL 3301</strain>
    </source>
</reference>
<feature type="domain" description="BRCT" evidence="10">
    <location>
        <begin position="169"/>
        <end position="250"/>
    </location>
</feature>
<gene>
    <name evidence="11" type="ORF">DM01DRAFT_1338314</name>
</gene>
<dbReference type="SUPFAM" id="SSF52113">
    <property type="entry name" value="BRCT domain"/>
    <property type="match status" value="1"/>
</dbReference>
<dbReference type="SMART" id="SM00292">
    <property type="entry name" value="BRCT"/>
    <property type="match status" value="1"/>
</dbReference>
<proteinExistence type="inferred from homology"/>
<evidence type="ECO:0000256" key="1">
    <source>
        <dbReference type="ARBA" id="ARBA00004123"/>
    </source>
</evidence>
<dbReference type="Gene3D" id="1.20.272.10">
    <property type="match status" value="1"/>
</dbReference>
<dbReference type="GO" id="GO:1902983">
    <property type="term" value="P:DNA strand elongation involved in mitotic DNA replication"/>
    <property type="evidence" value="ECO:0007669"/>
    <property type="project" value="EnsemblFungi"/>
</dbReference>
<dbReference type="EMBL" id="MCGT01000027">
    <property type="protein sequence ID" value="ORX49128.1"/>
    <property type="molecule type" value="Genomic_DNA"/>
</dbReference>
<name>A0A1X2GAD3_9FUNG</name>
<evidence type="ECO:0000256" key="7">
    <source>
        <dbReference type="ARBA" id="ARBA00023242"/>
    </source>
</evidence>
<dbReference type="Pfam" id="PF00533">
    <property type="entry name" value="BRCT"/>
    <property type="match status" value="1"/>
</dbReference>
<dbReference type="InterPro" id="IPR003959">
    <property type="entry name" value="ATPase_AAA_core"/>
</dbReference>
<evidence type="ECO:0000256" key="9">
    <source>
        <dbReference type="SAM" id="MobiDB-lite"/>
    </source>
</evidence>
<dbReference type="SMART" id="SM00382">
    <property type="entry name" value="AAA"/>
    <property type="match status" value="1"/>
</dbReference>
<evidence type="ECO:0000256" key="4">
    <source>
        <dbReference type="ARBA" id="ARBA00022705"/>
    </source>
</evidence>
<evidence type="ECO:0000256" key="6">
    <source>
        <dbReference type="ARBA" id="ARBA00022840"/>
    </source>
</evidence>
<dbReference type="GO" id="GO:0070914">
    <property type="term" value="P:UV-damage excision repair"/>
    <property type="evidence" value="ECO:0007669"/>
    <property type="project" value="EnsemblFungi"/>
</dbReference>
<dbReference type="CDD" id="cd18140">
    <property type="entry name" value="HLD_clamp_RFC"/>
    <property type="match status" value="1"/>
</dbReference>
<feature type="region of interest" description="Disordered" evidence="9">
    <location>
        <begin position="783"/>
        <end position="820"/>
    </location>
</feature>
<dbReference type="GO" id="GO:0005663">
    <property type="term" value="C:DNA replication factor C complex"/>
    <property type="evidence" value="ECO:0007669"/>
    <property type="project" value="InterPro"/>
</dbReference>
<organism evidence="11 12">
    <name type="scientific">Hesseltinella vesiculosa</name>
    <dbReference type="NCBI Taxonomy" id="101127"/>
    <lineage>
        <taxon>Eukaryota</taxon>
        <taxon>Fungi</taxon>
        <taxon>Fungi incertae sedis</taxon>
        <taxon>Mucoromycota</taxon>
        <taxon>Mucoromycotina</taxon>
        <taxon>Mucoromycetes</taxon>
        <taxon>Mucorales</taxon>
        <taxon>Cunninghamellaceae</taxon>
        <taxon>Hesseltinella</taxon>
    </lineage>
</organism>
<dbReference type="Gene3D" id="3.40.50.300">
    <property type="entry name" value="P-loop containing nucleotide triphosphate hydrolases"/>
    <property type="match status" value="1"/>
</dbReference>
<accession>A0A1X2GAD3</accession>
<dbReference type="InterPro" id="IPR036420">
    <property type="entry name" value="BRCT_dom_sf"/>
</dbReference>
<keyword evidence="4 8" id="KW-0235">DNA replication</keyword>
<protein>
    <recommendedName>
        <fullName evidence="3 8">Replication factor C subunit 1</fullName>
    </recommendedName>
</protein>
<dbReference type="GO" id="GO:0005634">
    <property type="term" value="C:nucleus"/>
    <property type="evidence" value="ECO:0007669"/>
    <property type="project" value="UniProtKB-SubCell"/>
</dbReference>
<dbReference type="GO" id="GO:0003689">
    <property type="term" value="F:DNA clamp loader activity"/>
    <property type="evidence" value="ECO:0007669"/>
    <property type="project" value="UniProtKB-UniRule"/>
</dbReference>
<dbReference type="InterPro" id="IPR013725">
    <property type="entry name" value="DNA_replication_fac_RFC1_C"/>
</dbReference>
<dbReference type="InterPro" id="IPR012178">
    <property type="entry name" value="RFC1"/>
</dbReference>
<evidence type="ECO:0000313" key="11">
    <source>
        <dbReference type="EMBL" id="ORX49128.1"/>
    </source>
</evidence>
<dbReference type="GO" id="GO:0003682">
    <property type="term" value="F:chromatin binding"/>
    <property type="evidence" value="ECO:0007669"/>
    <property type="project" value="EnsemblFungi"/>
</dbReference>
<evidence type="ECO:0000256" key="3">
    <source>
        <dbReference type="ARBA" id="ARBA00020401"/>
    </source>
</evidence>
<dbReference type="GO" id="GO:0005524">
    <property type="term" value="F:ATP binding"/>
    <property type="evidence" value="ECO:0007669"/>
    <property type="project" value="UniProtKB-UniRule"/>
</dbReference>
<dbReference type="OrthoDB" id="446168at2759"/>
<dbReference type="AlphaFoldDB" id="A0A1X2GAD3"/>
<dbReference type="SUPFAM" id="SSF48019">
    <property type="entry name" value="post-AAA+ oligomerization domain-like"/>
    <property type="match status" value="1"/>
</dbReference>
<feature type="compositionally biased region" description="Low complexity" evidence="9">
    <location>
        <begin position="261"/>
        <end position="284"/>
    </location>
</feature>
<dbReference type="Proteomes" id="UP000242146">
    <property type="component" value="Unassembled WGS sequence"/>
</dbReference>
<dbReference type="Gene3D" id="1.10.8.60">
    <property type="match status" value="1"/>
</dbReference>
<evidence type="ECO:0000256" key="2">
    <source>
        <dbReference type="ARBA" id="ARBA00006116"/>
    </source>
</evidence>
<dbReference type="PANTHER" id="PTHR23389:SF6">
    <property type="entry name" value="REPLICATION FACTOR C SUBUNIT 1"/>
    <property type="match status" value="1"/>
</dbReference>
<evidence type="ECO:0000256" key="5">
    <source>
        <dbReference type="ARBA" id="ARBA00022741"/>
    </source>
</evidence>
<sequence>MGNITNFFAPVSKNKDQPSKSRQRPPKVIEEDDEDDDFQQPPAKKRATEVNPSEYFSSKKATSASAAAVKPTKTKAAHPAKQPAAVKSEPAPMDIDDTPVKTTSRKRTKAKQIKDEQDDDFKPTHDNDDVAPEPADEKPAKKPSGRAAFFAMKNRATPQALGSRPRPNGQPGCLNNMAFVITGEFETLTRNEIEEIVKTYGGRTTGAVSGKTNFLLFGRGAGESKSAKAKKLGVKVLEEDGFYDLINNSKGQDLSVPEPPAASSAKPAKTTPAKAVSKAKASATAPPPPGGDAGELLWTEKYKPNSVAEIAGNKKLVKSVSDWLGAWDDNRKKGFHANAKDESLDAFRAVLLSGPPGVGKTTTAQLVAKEHGYEPLEFNASDVRNRKILKELLSEAVDNRSVTEFFSGSTQPKKAKHGRVVLIMDEVDGMSAGDRGGCVELAGLIKTSKIPVICICNDSRSDKIKPLLKVCYEFKYYRTPANQLRSHFMKICWKENLKVEPNAIDELVAITGNDIRQVINILSSYRLAHTDMKYADAKSFGSANQKYSQINLFEIPGKILSTHAWQRPVMSKLSEVYFHDYSLSPLMIFENYTKWNPSKADRWNKSGSPKERDCLEMDLIAKAADAMADGDLVDTRITYKQEFSLMPVQSIFSCVRPGYYMTGQTSGMNRVGFPLFLGQLSKENKYKRQLANIQTKLRTKGTPDEIRQHYVPALTNRIFNDITEGNIDAAMDTMDYYYLDKENLDTLNEVALGKPPMTKVPAADKRKFNAAYKKRSHPMLFQLSDTTPLKSKSKGAADVEEDKEGAIFDVEEAVDSDSDE</sequence>
<dbReference type="InterPro" id="IPR008921">
    <property type="entry name" value="DNA_pol3_clamp-load_cplx_C"/>
</dbReference>
<dbReference type="SUPFAM" id="SSF52540">
    <property type="entry name" value="P-loop containing nucleoside triphosphate hydrolases"/>
    <property type="match status" value="1"/>
</dbReference>
<dbReference type="Pfam" id="PF25361">
    <property type="entry name" value="AAA_lid_RFC1"/>
    <property type="match status" value="1"/>
</dbReference>
<evidence type="ECO:0000313" key="12">
    <source>
        <dbReference type="Proteomes" id="UP000242146"/>
    </source>
</evidence>
<dbReference type="Pfam" id="PF00004">
    <property type="entry name" value="AAA"/>
    <property type="match status" value="1"/>
</dbReference>
<dbReference type="GO" id="GO:0016887">
    <property type="term" value="F:ATP hydrolysis activity"/>
    <property type="evidence" value="ECO:0007669"/>
    <property type="project" value="InterPro"/>
</dbReference>
<dbReference type="Pfam" id="PF08519">
    <property type="entry name" value="RFC1"/>
    <property type="match status" value="1"/>
</dbReference>
<dbReference type="CDD" id="cd00009">
    <property type="entry name" value="AAA"/>
    <property type="match status" value="1"/>
</dbReference>
<keyword evidence="6 8" id="KW-0067">ATP-binding</keyword>
<comment type="subcellular location">
    <subcellularLocation>
        <location evidence="1 8">Nucleus</location>
    </subcellularLocation>
</comment>
<feature type="compositionally biased region" description="Low complexity" evidence="9">
    <location>
        <begin position="58"/>
        <end position="71"/>
    </location>
</feature>
<feature type="compositionally biased region" description="Acidic residues" evidence="9">
    <location>
        <begin position="798"/>
        <end position="820"/>
    </location>
</feature>
<dbReference type="InterPro" id="IPR027417">
    <property type="entry name" value="P-loop_NTPase"/>
</dbReference>
<feature type="region of interest" description="Disordered" evidence="9">
    <location>
        <begin position="250"/>
        <end position="296"/>
    </location>
</feature>